<evidence type="ECO:0008006" key="2">
    <source>
        <dbReference type="Google" id="ProtNLM"/>
    </source>
</evidence>
<reference evidence="1" key="1">
    <citation type="journal article" date="2018" name="Nat. Genet.">
        <title>Extensive intraspecific gene order and gene structural variations between Mo17 and other maize genomes.</title>
        <authorList>
            <person name="Sun S."/>
            <person name="Zhou Y."/>
            <person name="Chen J."/>
            <person name="Shi J."/>
            <person name="Zhao H."/>
            <person name="Zhao H."/>
            <person name="Song W."/>
            <person name="Zhang M."/>
            <person name="Cui Y."/>
            <person name="Dong X."/>
            <person name="Liu H."/>
            <person name="Ma X."/>
            <person name="Jiao Y."/>
            <person name="Wang B."/>
            <person name="Wei X."/>
            <person name="Stein J.C."/>
            <person name="Glaubitz J.C."/>
            <person name="Lu F."/>
            <person name="Yu G."/>
            <person name="Liang C."/>
            <person name="Fengler K."/>
            <person name="Li B."/>
            <person name="Rafalski A."/>
            <person name="Schnable P.S."/>
            <person name="Ware D.H."/>
            <person name="Buckler E.S."/>
            <person name="Lai J."/>
        </authorList>
    </citation>
    <scope>NUCLEOTIDE SEQUENCE [LARGE SCALE GENOMIC DNA]</scope>
    <source>
        <tissue evidence="1">Seedling</tissue>
    </source>
</reference>
<proteinExistence type="predicted"/>
<comment type="caution">
    <text evidence="1">The sequence shown here is derived from an EMBL/GenBank/DDBJ whole genome shotgun (WGS) entry which is preliminary data.</text>
</comment>
<dbReference type="PANTHER" id="PTHR36885:SF1">
    <property type="entry name" value="EXPRESSED PROTEIN"/>
    <property type="match status" value="1"/>
</dbReference>
<sequence>MACLSPSPSGRRLSELLEEKQEPFVLDWHLLEKGCCSSRLLDGYDSALCWPAAGNDAAAALRRMASKKNKAAKLKPARQQAAGGLLQLLLSKILRGSRAAAQRQRKPAAAALHFSGSFKLPAAVAPASCYVELGAVKTAASDVVVVVVKAQDAATAGRYNDSDCDDDEKQQLSPVSVLDHPFESSPVHATLLSPSSKDAAAMDDFRNLLDAAAYSPALLAMSEHLHLRDADEDCYYGGYCASPKSCRDDRSAATAYWDWDAHTWELARASQLVASELPTSRLIAADVGPERRDVGAEVEAAVFEALMRELVVDLRSCCCC</sequence>
<gene>
    <name evidence="1" type="ORF">Zm00014a_029473</name>
</gene>
<organism evidence="1">
    <name type="scientific">Zea mays</name>
    <name type="common">Maize</name>
    <dbReference type="NCBI Taxonomy" id="4577"/>
    <lineage>
        <taxon>Eukaryota</taxon>
        <taxon>Viridiplantae</taxon>
        <taxon>Streptophyta</taxon>
        <taxon>Embryophyta</taxon>
        <taxon>Tracheophyta</taxon>
        <taxon>Spermatophyta</taxon>
        <taxon>Magnoliopsida</taxon>
        <taxon>Liliopsida</taxon>
        <taxon>Poales</taxon>
        <taxon>Poaceae</taxon>
        <taxon>PACMAD clade</taxon>
        <taxon>Panicoideae</taxon>
        <taxon>Andropogonodae</taxon>
        <taxon>Andropogoneae</taxon>
        <taxon>Tripsacinae</taxon>
        <taxon>Zea</taxon>
    </lineage>
</organism>
<dbReference type="Proteomes" id="UP000251960">
    <property type="component" value="Chromosome 2"/>
</dbReference>
<dbReference type="ExpressionAtlas" id="A0A3L6FW82">
    <property type="expression patterns" value="baseline and differential"/>
</dbReference>
<dbReference type="EMBL" id="NCVQ01000003">
    <property type="protein sequence ID" value="PWZ37520.1"/>
    <property type="molecule type" value="Genomic_DNA"/>
</dbReference>
<evidence type="ECO:0000313" key="1">
    <source>
        <dbReference type="EMBL" id="PWZ37520.1"/>
    </source>
</evidence>
<accession>A0A3L6FW82</accession>
<protein>
    <recommendedName>
        <fullName evidence="2">DUF4378 domain-containing protein</fullName>
    </recommendedName>
</protein>
<name>A0A3L6FW82_MAIZE</name>
<dbReference type="PANTHER" id="PTHR36885">
    <property type="entry name" value="EXPRESSED PROTEIN"/>
    <property type="match status" value="1"/>
</dbReference>
<dbReference type="AlphaFoldDB" id="A0A3L6FW82"/>